<protein>
    <recommendedName>
        <fullName evidence="3">F-box domain-containing protein</fullName>
    </recommendedName>
</protein>
<name>A0A6A4GCV0_9AGAR</name>
<gene>
    <name evidence="1" type="ORF">BT96DRAFT_982604</name>
</gene>
<sequence>MNPNDFGFNALPLELYHLIAQHIPDDVSTFCALTRVSRRAYEAFNPILYEKTDTLTLSTLALTDKARHPLTAPHPATLVKSMVFEYPYINPSRLTHISALRVYSKDEKPNKLRPIALAPTNPTTFLKLVSATIKNVIFYGASIKSLEYRCEGLEALCSSSLTSFELDLADSEGNAPTPSAIAKILWKVQKSSSNITRLRIYFGSASMSKSDKQPFRQVFISDLSADDTVYNAFFLRHLDIEHLEYDGELFPTHCDAELLPKLSWLIGWVDECSHPIESLTLCKTFGDLDVFSWLKEATILTTLRRLCIYDMGLESVRSNAAVGITLSYRDVNVSRLFSLPSGYGDQNAIHSSRENLRGGHHRALESALDLHHHRALETAQINVFTFLEHNEHELEVQFQFLKESSEGKLAVTQKSDRPEFKMETLVNLHV</sequence>
<dbReference type="EMBL" id="ML770526">
    <property type="protein sequence ID" value="KAE9383362.1"/>
    <property type="molecule type" value="Genomic_DNA"/>
</dbReference>
<dbReference type="AlphaFoldDB" id="A0A6A4GCV0"/>
<dbReference type="OrthoDB" id="2837495at2759"/>
<evidence type="ECO:0000313" key="2">
    <source>
        <dbReference type="Proteomes" id="UP000799118"/>
    </source>
</evidence>
<reference evidence="1" key="1">
    <citation type="journal article" date="2019" name="Environ. Microbiol.">
        <title>Fungal ecological strategies reflected in gene transcription - a case study of two litter decomposers.</title>
        <authorList>
            <person name="Barbi F."/>
            <person name="Kohler A."/>
            <person name="Barry K."/>
            <person name="Baskaran P."/>
            <person name="Daum C."/>
            <person name="Fauchery L."/>
            <person name="Ihrmark K."/>
            <person name="Kuo A."/>
            <person name="LaButti K."/>
            <person name="Lipzen A."/>
            <person name="Morin E."/>
            <person name="Grigoriev I.V."/>
            <person name="Henrissat B."/>
            <person name="Lindahl B."/>
            <person name="Martin F."/>
        </authorList>
    </citation>
    <scope>NUCLEOTIDE SEQUENCE</scope>
    <source>
        <strain evidence="1">JB14</strain>
    </source>
</reference>
<accession>A0A6A4GCV0</accession>
<organism evidence="1 2">
    <name type="scientific">Gymnopus androsaceus JB14</name>
    <dbReference type="NCBI Taxonomy" id="1447944"/>
    <lineage>
        <taxon>Eukaryota</taxon>
        <taxon>Fungi</taxon>
        <taxon>Dikarya</taxon>
        <taxon>Basidiomycota</taxon>
        <taxon>Agaricomycotina</taxon>
        <taxon>Agaricomycetes</taxon>
        <taxon>Agaricomycetidae</taxon>
        <taxon>Agaricales</taxon>
        <taxon>Marasmiineae</taxon>
        <taxon>Omphalotaceae</taxon>
        <taxon>Gymnopus</taxon>
    </lineage>
</organism>
<keyword evidence="2" id="KW-1185">Reference proteome</keyword>
<proteinExistence type="predicted"/>
<dbReference type="Proteomes" id="UP000799118">
    <property type="component" value="Unassembled WGS sequence"/>
</dbReference>
<evidence type="ECO:0000313" key="1">
    <source>
        <dbReference type="EMBL" id="KAE9383362.1"/>
    </source>
</evidence>
<evidence type="ECO:0008006" key="3">
    <source>
        <dbReference type="Google" id="ProtNLM"/>
    </source>
</evidence>